<reference evidence="5" key="1">
    <citation type="submission" date="2018-11" db="EMBL/GenBank/DDBJ databases">
        <title>FDA dAtabase for Regulatory Grade micrObial Sequences (FDA-ARGOS): Supporting development and validation of Infectious Disease Dx tests.</title>
        <authorList>
            <person name="Goldberg B."/>
            <person name="Campos J."/>
            <person name="Tallon L."/>
            <person name="Sadzewicz L."/>
            <person name="Zhao X."/>
            <person name="Vavikolanu K."/>
            <person name="Mehta A."/>
            <person name="Aluvathingal J."/>
            <person name="Nadendla S."/>
            <person name="Geyer C."/>
            <person name="Nandy P."/>
            <person name="Yan Y."/>
            <person name="Sichtig H."/>
        </authorList>
    </citation>
    <scope>NUCLEOTIDE SEQUENCE [LARGE SCALE GENOMIC DNA]</scope>
    <source>
        <strain evidence="5">FDAARGOS_614</strain>
    </source>
</reference>
<feature type="chain" id="PRO_5018249694" evidence="2">
    <location>
        <begin position="26"/>
        <end position="155"/>
    </location>
</feature>
<evidence type="ECO:0000313" key="5">
    <source>
        <dbReference type="Proteomes" id="UP000270411"/>
    </source>
</evidence>
<protein>
    <submittedName>
        <fullName evidence="4">BON domain-containing protein</fullName>
    </submittedName>
</protein>
<dbReference type="InterPro" id="IPR014004">
    <property type="entry name" value="Transpt-assoc_nodulatn_dom_bac"/>
</dbReference>
<dbReference type="Gene3D" id="3.30.1340.30">
    <property type="match status" value="1"/>
</dbReference>
<dbReference type="PANTHER" id="PTHR34606">
    <property type="entry name" value="BON DOMAIN-CONTAINING PROTEIN"/>
    <property type="match status" value="1"/>
</dbReference>
<evidence type="ECO:0000259" key="3">
    <source>
        <dbReference type="PROSITE" id="PS50914"/>
    </source>
</evidence>
<dbReference type="InterPro" id="IPR051686">
    <property type="entry name" value="Lipoprotein_DolP"/>
</dbReference>
<dbReference type="AlphaFoldDB" id="A0A3G8H647"/>
<keyword evidence="2" id="KW-0732">Signal</keyword>
<evidence type="ECO:0000256" key="1">
    <source>
        <dbReference type="SAM" id="MobiDB-lite"/>
    </source>
</evidence>
<dbReference type="EMBL" id="CP033970">
    <property type="protein sequence ID" value="AZG15665.1"/>
    <property type="molecule type" value="Genomic_DNA"/>
</dbReference>
<name>A0A3G8H647_9BURK</name>
<evidence type="ECO:0000313" key="4">
    <source>
        <dbReference type="EMBL" id="AZG15665.1"/>
    </source>
</evidence>
<dbReference type="Proteomes" id="UP000270411">
    <property type="component" value="Chromosome 2"/>
</dbReference>
<dbReference type="PROSITE" id="PS50914">
    <property type="entry name" value="BON"/>
    <property type="match status" value="1"/>
</dbReference>
<dbReference type="RefSeq" id="WP_124685398.1">
    <property type="nucleotide sequence ID" value="NZ_CP033970.1"/>
</dbReference>
<feature type="compositionally biased region" description="Polar residues" evidence="1">
    <location>
        <begin position="41"/>
        <end position="52"/>
    </location>
</feature>
<dbReference type="SMART" id="SM00749">
    <property type="entry name" value="BON"/>
    <property type="match status" value="1"/>
</dbReference>
<dbReference type="InterPro" id="IPR007055">
    <property type="entry name" value="BON_dom"/>
</dbReference>
<feature type="region of interest" description="Disordered" evidence="1">
    <location>
        <begin position="41"/>
        <end position="71"/>
    </location>
</feature>
<accession>A0A3G8H647</accession>
<organism evidence="4 5">
    <name type="scientific">Cupriavidus pauculus</name>
    <dbReference type="NCBI Taxonomy" id="82633"/>
    <lineage>
        <taxon>Bacteria</taxon>
        <taxon>Pseudomonadati</taxon>
        <taxon>Pseudomonadota</taxon>
        <taxon>Betaproteobacteria</taxon>
        <taxon>Burkholderiales</taxon>
        <taxon>Burkholderiaceae</taxon>
        <taxon>Cupriavidus</taxon>
    </lineage>
</organism>
<feature type="domain" description="BON" evidence="3">
    <location>
        <begin position="86"/>
        <end position="154"/>
    </location>
</feature>
<dbReference type="KEGG" id="cpau:EHF44_19530"/>
<sequence>MTHAVKTLRIATMIAALATAGGAYALDNGGFMKVADATGSTVTQANPTNTPSGMPGRSDGDKEKLPAATSGAKVDANVDNAKQAVTDSALTTKVKTKLLATKDLKSTGIHVKTKDRVVNLTGSVPSAEQRQMAVETVRSVEGVSSVDDHLKVSSR</sequence>
<dbReference type="OrthoDB" id="8965573at2"/>
<proteinExistence type="predicted"/>
<dbReference type="Pfam" id="PF04972">
    <property type="entry name" value="BON"/>
    <property type="match status" value="1"/>
</dbReference>
<feature type="signal peptide" evidence="2">
    <location>
        <begin position="1"/>
        <end position="25"/>
    </location>
</feature>
<dbReference type="PANTHER" id="PTHR34606:SF15">
    <property type="entry name" value="BON DOMAIN-CONTAINING PROTEIN"/>
    <property type="match status" value="1"/>
</dbReference>
<gene>
    <name evidence="4" type="ORF">EHF44_19530</name>
</gene>
<evidence type="ECO:0000256" key="2">
    <source>
        <dbReference type="SAM" id="SignalP"/>
    </source>
</evidence>